<comment type="function">
    <text evidence="1">The aspartyl protease (PR) mediates the proteolytic cleavages of the Gag and Gag-Pol polyproteins after assembly of the VLP.</text>
</comment>
<evidence type="ECO:0000256" key="5">
    <source>
        <dbReference type="ARBA" id="ARBA00022723"/>
    </source>
</evidence>
<keyword evidence="2" id="KW-1188">Viral release from host cell</keyword>
<dbReference type="InterPro" id="IPR036397">
    <property type="entry name" value="RNaseH_sf"/>
</dbReference>
<dbReference type="PANTHER" id="PTHR42648">
    <property type="entry name" value="TRANSPOSASE, PUTATIVE-RELATED"/>
    <property type="match status" value="1"/>
</dbReference>
<dbReference type="Pfam" id="PF25597">
    <property type="entry name" value="SH3_retrovirus"/>
    <property type="match status" value="1"/>
</dbReference>
<dbReference type="InterPro" id="IPR039537">
    <property type="entry name" value="Retrotran_Ty1/copia-like"/>
</dbReference>
<evidence type="ECO:0000259" key="18">
    <source>
        <dbReference type="PROSITE" id="PS50158"/>
    </source>
</evidence>
<dbReference type="GO" id="GO:0006310">
    <property type="term" value="P:DNA recombination"/>
    <property type="evidence" value="ECO:0007669"/>
    <property type="project" value="UniProtKB-KW"/>
</dbReference>
<dbReference type="InterPro" id="IPR054722">
    <property type="entry name" value="PolX-like_BBD"/>
</dbReference>
<evidence type="ECO:0000256" key="10">
    <source>
        <dbReference type="ARBA" id="ARBA00022842"/>
    </source>
</evidence>
<evidence type="ECO:0000256" key="16">
    <source>
        <dbReference type="PROSITE-ProRule" id="PRU00047"/>
    </source>
</evidence>
<evidence type="ECO:0000313" key="20">
    <source>
        <dbReference type="EMBL" id="KAG6433862.1"/>
    </source>
</evidence>
<dbReference type="SUPFAM" id="SSF57756">
    <property type="entry name" value="Retrovirus zinc finger-like domains"/>
    <property type="match status" value="1"/>
</dbReference>
<evidence type="ECO:0000256" key="12">
    <source>
        <dbReference type="ARBA" id="ARBA00022918"/>
    </source>
</evidence>
<name>A0A8X9A8Q3_SALSN</name>
<gene>
    <name evidence="20" type="ORF">SASPL_105481</name>
</gene>
<evidence type="ECO:0000256" key="17">
    <source>
        <dbReference type="SAM" id="MobiDB-lite"/>
    </source>
</evidence>
<evidence type="ECO:0000259" key="19">
    <source>
        <dbReference type="PROSITE" id="PS50994"/>
    </source>
</evidence>
<keyword evidence="13" id="KW-0548">Nucleotidyltransferase</keyword>
<comment type="caution">
    <text evidence="20">The sequence shown here is derived from an EMBL/GenBank/DDBJ whole genome shotgun (WGS) entry which is preliminary data.</text>
</comment>
<dbReference type="Gene3D" id="3.30.420.10">
    <property type="entry name" value="Ribonuclease H-like superfamily/Ribonuclease H"/>
    <property type="match status" value="1"/>
</dbReference>
<dbReference type="SUPFAM" id="SSF53098">
    <property type="entry name" value="Ribonuclease H-like"/>
    <property type="match status" value="1"/>
</dbReference>
<sequence>MVPEPSCALGKALVVNTMEASNGGNNQFGMEKLVGHNNYKFWRMCMEAYLQGQDLWELVAGAETEVPREVPENAESRRKWKIKCGKALFALRTSISKEFIDHVRDVSSPKEVWQTLESVCTKKNTARLQLLENELAMLTQGEIDTNEKISEAGLRRYLIRGLRKKYGPFVTSIQGWSSQPSVEELKNLLCNQEALAKQMAKNLDSDVVLFSKGKSNKKNDWTSNKGKDEETSADKGKSPSKKPITCFRCGKLGHIKKNCRVKLTKANVACTNDGDDKIEWDQCFTVEAIKEKAGDAHVNYINNKEEWIIDSGCSHHATGNDTLFSEMRDHHGERVVVTADNSTHPVAKEGDMTIDVVGNPSAKSVKLHDVYHVPGLKRNLVSVTQITESGKYVLFGPNDVKVLDNVKNISADVTYIGEKKGSLFVMSVGEAYVKKTSQTDNTSIWHARLGHVGYQLLRQMSSKRLVTGMPTLVNVREDVICQGCQYGKSHRLPFKKSLNRRSTLFELVHTDLMGPTRTPSCSSHRYVMVLVDDHSRFTWVKFLKEKSEAQSKFMEFRDAVEKEFGKKVKCLRSDNGGEYMSDAFFKYCEDNGFQRQMTCPDTPQQNGVAERKLAHLTSVCLSWLHDKNLPRELWAKAIQCACHVTNRLSLWPSTQKSPFEILYGEVPDVSYFRVFGSICYVHVTKSKRTKLDPKAKKCIFVGYDCFRKGWRCMDPKTMKYTTSRDVVFDEISSLYAAQEFAALDGDQDNLEPLFPDIDVQASSREEAENDSPITEHIADASPVSGQIASAENNDVQQVSGRPRREIRQPDYLKHYEVDINHCSVVSCFFTGEMNVEDPISYEEANGCPNWEKAMR</sequence>
<keyword evidence="8" id="KW-0378">Hydrolase</keyword>
<dbReference type="Pfam" id="PF00665">
    <property type="entry name" value="rve"/>
    <property type="match status" value="1"/>
</dbReference>
<keyword evidence="21" id="KW-1185">Reference proteome</keyword>
<organism evidence="20">
    <name type="scientific">Salvia splendens</name>
    <name type="common">Scarlet sage</name>
    <dbReference type="NCBI Taxonomy" id="180675"/>
    <lineage>
        <taxon>Eukaryota</taxon>
        <taxon>Viridiplantae</taxon>
        <taxon>Streptophyta</taxon>
        <taxon>Embryophyta</taxon>
        <taxon>Tracheophyta</taxon>
        <taxon>Spermatophyta</taxon>
        <taxon>Magnoliopsida</taxon>
        <taxon>eudicotyledons</taxon>
        <taxon>Gunneridae</taxon>
        <taxon>Pentapetalae</taxon>
        <taxon>asterids</taxon>
        <taxon>lamiids</taxon>
        <taxon>Lamiales</taxon>
        <taxon>Lamiaceae</taxon>
        <taxon>Nepetoideae</taxon>
        <taxon>Mentheae</taxon>
        <taxon>Salviinae</taxon>
        <taxon>Salvia</taxon>
        <taxon>Salvia subgen. Calosphace</taxon>
        <taxon>core Calosphace</taxon>
    </lineage>
</organism>
<feature type="compositionally biased region" description="Basic and acidic residues" evidence="17">
    <location>
        <begin position="217"/>
        <end position="237"/>
    </location>
</feature>
<dbReference type="GO" id="GO:0005524">
    <property type="term" value="F:ATP binding"/>
    <property type="evidence" value="ECO:0007669"/>
    <property type="project" value="UniProtKB-KW"/>
</dbReference>
<evidence type="ECO:0000256" key="14">
    <source>
        <dbReference type="ARBA" id="ARBA00023113"/>
    </source>
</evidence>
<keyword evidence="15" id="KW-0233">DNA recombination</keyword>
<feature type="region of interest" description="Disordered" evidence="17">
    <location>
        <begin position="217"/>
        <end position="241"/>
    </location>
</feature>
<dbReference type="Gene3D" id="4.10.60.10">
    <property type="entry name" value="Zinc finger, CCHC-type"/>
    <property type="match status" value="1"/>
</dbReference>
<keyword evidence="5" id="KW-0479">Metal-binding</keyword>
<dbReference type="AlphaFoldDB" id="A0A8X9A8Q3"/>
<dbReference type="InterPro" id="IPR036875">
    <property type="entry name" value="Znf_CCHC_sf"/>
</dbReference>
<dbReference type="Pfam" id="PF22936">
    <property type="entry name" value="Pol_BBD"/>
    <property type="match status" value="1"/>
</dbReference>
<keyword evidence="16" id="KW-0862">Zinc</keyword>
<keyword evidence="9" id="KW-0067">ATP-binding</keyword>
<dbReference type="Pfam" id="PF14223">
    <property type="entry name" value="Retrotran_gag_2"/>
    <property type="match status" value="1"/>
</dbReference>
<keyword evidence="13" id="KW-0239">DNA-directed DNA polymerase</keyword>
<keyword evidence="12" id="KW-0695">RNA-directed DNA polymerase</keyword>
<dbReference type="GO" id="GO:0003676">
    <property type="term" value="F:nucleic acid binding"/>
    <property type="evidence" value="ECO:0007669"/>
    <property type="project" value="InterPro"/>
</dbReference>
<accession>A0A8X9A8Q3</accession>
<dbReference type="InterPro" id="IPR025724">
    <property type="entry name" value="GAG-pre-integrase_dom"/>
</dbReference>
<reference evidence="20" key="2">
    <citation type="submission" date="2020-08" db="EMBL/GenBank/DDBJ databases">
        <title>Plant Genome Project.</title>
        <authorList>
            <person name="Zhang R.-G."/>
        </authorList>
    </citation>
    <scope>NUCLEOTIDE SEQUENCE</scope>
    <source>
        <strain evidence="20">Huo1</strain>
        <tissue evidence="20">Leaf</tissue>
    </source>
</reference>
<dbReference type="GO" id="GO:0003887">
    <property type="term" value="F:DNA-directed DNA polymerase activity"/>
    <property type="evidence" value="ECO:0007669"/>
    <property type="project" value="UniProtKB-KW"/>
</dbReference>
<protein>
    <recommendedName>
        <fullName evidence="22">Retrovirus-related Pol polyprotein from transposon TNT 1-94</fullName>
    </recommendedName>
</protein>
<dbReference type="InterPro" id="IPR012337">
    <property type="entry name" value="RNaseH-like_sf"/>
</dbReference>
<evidence type="ECO:0000256" key="8">
    <source>
        <dbReference type="ARBA" id="ARBA00022801"/>
    </source>
</evidence>
<keyword evidence="3" id="KW-0645">Protease</keyword>
<keyword evidence="13" id="KW-0808">Transferase</keyword>
<keyword evidence="14" id="KW-0917">Virion maturation</keyword>
<dbReference type="PROSITE" id="PS50158">
    <property type="entry name" value="ZF_CCHC"/>
    <property type="match status" value="1"/>
</dbReference>
<reference evidence="20" key="1">
    <citation type="submission" date="2018-01" db="EMBL/GenBank/DDBJ databases">
        <authorList>
            <person name="Mao J.F."/>
        </authorList>
    </citation>
    <scope>NUCLEOTIDE SEQUENCE</scope>
    <source>
        <strain evidence="20">Huo1</strain>
        <tissue evidence="20">Leaf</tissue>
    </source>
</reference>
<dbReference type="InterPro" id="IPR057670">
    <property type="entry name" value="SH3_retrovirus"/>
</dbReference>
<evidence type="ECO:0000256" key="11">
    <source>
        <dbReference type="ARBA" id="ARBA00022908"/>
    </source>
</evidence>
<dbReference type="EMBL" id="PNBA02000002">
    <property type="protein sequence ID" value="KAG6433862.1"/>
    <property type="molecule type" value="Genomic_DNA"/>
</dbReference>
<feature type="domain" description="CCHC-type" evidence="18">
    <location>
        <begin position="246"/>
        <end position="260"/>
    </location>
</feature>
<keyword evidence="6" id="KW-0547">Nucleotide-binding</keyword>
<dbReference type="InterPro" id="IPR001878">
    <property type="entry name" value="Znf_CCHC"/>
</dbReference>
<keyword evidence="16" id="KW-0863">Zinc-finger</keyword>
<feature type="domain" description="Integrase catalytic" evidence="19">
    <location>
        <begin position="489"/>
        <end position="666"/>
    </location>
</feature>
<evidence type="ECO:0000256" key="15">
    <source>
        <dbReference type="ARBA" id="ARBA00023172"/>
    </source>
</evidence>
<dbReference type="Pfam" id="PF13976">
    <property type="entry name" value="gag_pre-integrs"/>
    <property type="match status" value="1"/>
</dbReference>
<keyword evidence="11" id="KW-0229">DNA integration</keyword>
<evidence type="ECO:0000256" key="1">
    <source>
        <dbReference type="ARBA" id="ARBA00002180"/>
    </source>
</evidence>
<evidence type="ECO:0000256" key="2">
    <source>
        <dbReference type="ARBA" id="ARBA00022612"/>
    </source>
</evidence>
<dbReference type="Pfam" id="PF00098">
    <property type="entry name" value="zf-CCHC"/>
    <property type="match status" value="1"/>
</dbReference>
<evidence type="ECO:0000256" key="7">
    <source>
        <dbReference type="ARBA" id="ARBA00022759"/>
    </source>
</evidence>
<evidence type="ECO:0000256" key="13">
    <source>
        <dbReference type="ARBA" id="ARBA00022932"/>
    </source>
</evidence>
<dbReference type="Proteomes" id="UP000298416">
    <property type="component" value="Unassembled WGS sequence"/>
</dbReference>
<dbReference type="InterPro" id="IPR001584">
    <property type="entry name" value="Integrase_cat-core"/>
</dbReference>
<dbReference type="PANTHER" id="PTHR42648:SF11">
    <property type="entry name" value="TRANSPOSON TY4-P GAG-POL POLYPROTEIN"/>
    <property type="match status" value="1"/>
</dbReference>
<evidence type="ECO:0008006" key="22">
    <source>
        <dbReference type="Google" id="ProtNLM"/>
    </source>
</evidence>
<dbReference type="GO" id="GO:0015074">
    <property type="term" value="P:DNA integration"/>
    <property type="evidence" value="ECO:0007669"/>
    <property type="project" value="UniProtKB-KW"/>
</dbReference>
<dbReference type="GO" id="GO:0004519">
    <property type="term" value="F:endonuclease activity"/>
    <property type="evidence" value="ECO:0007669"/>
    <property type="project" value="UniProtKB-KW"/>
</dbReference>
<keyword evidence="10" id="KW-0460">Magnesium</keyword>
<dbReference type="GO" id="GO:0008270">
    <property type="term" value="F:zinc ion binding"/>
    <property type="evidence" value="ECO:0007669"/>
    <property type="project" value="UniProtKB-KW"/>
</dbReference>
<evidence type="ECO:0000256" key="3">
    <source>
        <dbReference type="ARBA" id="ARBA00022670"/>
    </source>
</evidence>
<dbReference type="PROSITE" id="PS50994">
    <property type="entry name" value="INTEGRASE"/>
    <property type="match status" value="1"/>
</dbReference>
<evidence type="ECO:0000256" key="6">
    <source>
        <dbReference type="ARBA" id="ARBA00022741"/>
    </source>
</evidence>
<keyword evidence="4" id="KW-0540">Nuclease</keyword>
<keyword evidence="7" id="KW-0255">Endonuclease</keyword>
<dbReference type="GO" id="GO:0003964">
    <property type="term" value="F:RNA-directed DNA polymerase activity"/>
    <property type="evidence" value="ECO:0007669"/>
    <property type="project" value="UniProtKB-KW"/>
</dbReference>
<evidence type="ECO:0000256" key="9">
    <source>
        <dbReference type="ARBA" id="ARBA00022840"/>
    </source>
</evidence>
<dbReference type="GO" id="GO:0008233">
    <property type="term" value="F:peptidase activity"/>
    <property type="evidence" value="ECO:0007669"/>
    <property type="project" value="UniProtKB-KW"/>
</dbReference>
<evidence type="ECO:0000313" key="21">
    <source>
        <dbReference type="Proteomes" id="UP000298416"/>
    </source>
</evidence>
<evidence type="ECO:0000256" key="4">
    <source>
        <dbReference type="ARBA" id="ARBA00022722"/>
    </source>
</evidence>
<dbReference type="SMART" id="SM00343">
    <property type="entry name" value="ZnF_C2HC"/>
    <property type="match status" value="1"/>
</dbReference>
<proteinExistence type="predicted"/>
<dbReference type="GO" id="GO:0006508">
    <property type="term" value="P:proteolysis"/>
    <property type="evidence" value="ECO:0007669"/>
    <property type="project" value="UniProtKB-KW"/>
</dbReference>